<dbReference type="SUPFAM" id="SSF52518">
    <property type="entry name" value="Thiamin diphosphate-binding fold (THDP-binding)"/>
    <property type="match status" value="2"/>
</dbReference>
<reference evidence="8 9" key="1">
    <citation type="journal article" date="2015" name="Genome Announc.">
        <title>Complete genome sequences for 35 biothreat assay-relevant bacillus species.</title>
        <authorList>
            <person name="Johnson S.L."/>
            <person name="Daligault H.E."/>
            <person name="Davenport K.W."/>
            <person name="Jaissle J."/>
            <person name="Frey K.G."/>
            <person name="Ladner J.T."/>
            <person name="Broomall S.M."/>
            <person name="Bishop-Lilly K.A."/>
            <person name="Bruce D.C."/>
            <person name="Gibbons H.S."/>
            <person name="Coyne S.R."/>
            <person name="Lo C.C."/>
            <person name="Meincke L."/>
            <person name="Munk A.C."/>
            <person name="Koroleva G.I."/>
            <person name="Rosenzweig C.N."/>
            <person name="Palacios G.F."/>
            <person name="Redden C.L."/>
            <person name="Minogue T.D."/>
            <person name="Chain P.S."/>
        </authorList>
    </citation>
    <scope>NUCLEOTIDE SEQUENCE [LARGE SCALE GENOMIC DNA]</scope>
    <source>
        <strain evidence="9">ATCC 14581 / DSM 32 / JCM 2506 / NBRC 15308 / NCIMB 9376 / NCTC 10342 / NRRL B-14308 / VKM B-512</strain>
        <plasmid evidence="8 9">pBMV_1</plasmid>
    </source>
</reference>
<dbReference type="InterPro" id="IPR012000">
    <property type="entry name" value="Thiamin_PyroP_enz_cen_dom"/>
</dbReference>
<evidence type="ECO:0000256" key="1">
    <source>
        <dbReference type="ARBA" id="ARBA00001964"/>
    </source>
</evidence>
<keyword evidence="3 4" id="KW-0786">Thiamine pyrophosphate</keyword>
<dbReference type="Pfam" id="PF02776">
    <property type="entry name" value="TPP_enzyme_N"/>
    <property type="match status" value="1"/>
</dbReference>
<comment type="similarity">
    <text evidence="2 4">Belongs to the TPP enzyme family.</text>
</comment>
<dbReference type="GO" id="GO:0003984">
    <property type="term" value="F:acetolactate synthase activity"/>
    <property type="evidence" value="ECO:0007669"/>
    <property type="project" value="TreeGrafter"/>
</dbReference>
<evidence type="ECO:0000256" key="3">
    <source>
        <dbReference type="ARBA" id="ARBA00023052"/>
    </source>
</evidence>
<evidence type="ECO:0000313" key="9">
    <source>
        <dbReference type="Proteomes" id="UP000031829"/>
    </source>
</evidence>
<evidence type="ECO:0000259" key="6">
    <source>
        <dbReference type="Pfam" id="PF02775"/>
    </source>
</evidence>
<dbReference type="CDD" id="cd00568">
    <property type="entry name" value="TPP_enzymes"/>
    <property type="match status" value="1"/>
</dbReference>
<proteinExistence type="inferred from homology"/>
<dbReference type="RefSeq" id="WP_034656342.1">
    <property type="nucleotide sequence ID" value="NZ_BCVB01000030.1"/>
</dbReference>
<sequence length="550" mass="60273">MKTVVSLLIDHFKEWGVTHIFGIPGKPIVPILTEIEDNELEFIVTRHENGAGFAASGYSLIKDTIGVAIGTSGPGGTNLLTSAGQAKAYHLPVLFITGHPSIKNTGKALGQDSSMFGTDLVKMFEPVTLFSARVERKEQFELYFKHAIEKACVGVKGPVHLSIPFEVLVEEINPFKFELPREVPVVSTQLENVIHQLNQAENPILFLGKGVQISKAYEEVKWLAEKWGIPVITTPGGKGTFSANHSLSLGAFGLGGTERATKYLQSHIDLMIVIGSKLSDMSLAGFKESYKPKKIIQFDIDITFSGKSISVPTLVIQGDAKRNLEELKKKVNDMDSASLAPINLLAQEQGNEKNQTEELSESSHYISAASAIKELRRHLPNDTILFGDDGSHTFFAIKHYDIYEPGTFFFDDVFGTMGHAIGYAIGAKIASPHKPIVCLTGDGCTLMHGTEIATAVNEGIAVIFIVFNNGGLDMVDKGMKQWLNRSVGAKYKEKTNIKKFAESLGAIAYRCRNKSEIEDAIRQTLEYKTIPSVIEVIVDPNEIPPILNRV</sequence>
<evidence type="ECO:0000256" key="2">
    <source>
        <dbReference type="ARBA" id="ARBA00007812"/>
    </source>
</evidence>
<dbReference type="Pfam" id="PF02775">
    <property type="entry name" value="TPP_enzyme_C"/>
    <property type="match status" value="1"/>
</dbReference>
<feature type="domain" description="Thiamine pyrophosphate enzyme N-terminal TPP-binding" evidence="7">
    <location>
        <begin position="3"/>
        <end position="108"/>
    </location>
</feature>
<dbReference type="Gene3D" id="3.40.50.1220">
    <property type="entry name" value="TPP-binding domain"/>
    <property type="match status" value="1"/>
</dbReference>
<keyword evidence="8" id="KW-0614">Plasmid</keyword>
<geneLocation type="plasmid" evidence="8 9">
    <name>pBMV_1</name>
</geneLocation>
<dbReference type="EMBL" id="CP009919">
    <property type="protein sequence ID" value="AJI20099.1"/>
    <property type="molecule type" value="Genomic_DNA"/>
</dbReference>
<dbReference type="GO" id="GO:0000287">
    <property type="term" value="F:magnesium ion binding"/>
    <property type="evidence" value="ECO:0007669"/>
    <property type="project" value="InterPro"/>
</dbReference>
<dbReference type="PANTHER" id="PTHR18968">
    <property type="entry name" value="THIAMINE PYROPHOSPHATE ENZYMES"/>
    <property type="match status" value="1"/>
</dbReference>
<dbReference type="GO" id="GO:0030976">
    <property type="term" value="F:thiamine pyrophosphate binding"/>
    <property type="evidence" value="ECO:0007669"/>
    <property type="project" value="InterPro"/>
</dbReference>
<dbReference type="PROSITE" id="PS00187">
    <property type="entry name" value="TPP_ENZYMES"/>
    <property type="match status" value="1"/>
</dbReference>
<dbReference type="GeneID" id="93646094"/>
<gene>
    <name evidence="8" type="ORF">BG04_5979</name>
</gene>
<dbReference type="InterPro" id="IPR012001">
    <property type="entry name" value="Thiamin_PyroP_enz_TPP-bd_dom"/>
</dbReference>
<dbReference type="Pfam" id="PF00205">
    <property type="entry name" value="TPP_enzyme_M"/>
    <property type="match status" value="1"/>
</dbReference>
<name>A0A0B6AJW5_PRIM2</name>
<dbReference type="InterPro" id="IPR029061">
    <property type="entry name" value="THDP-binding"/>
</dbReference>
<organism evidence="8 9">
    <name type="scientific">Priestia megaterium (strain ATCC 14581 / DSM 32 / CCUG 1817 / JCM 2506 / NBRC 15308 / NCIMB 9376 / NCTC 10342 / NRRL B-14308 / VKM B-512 / Ford 19)</name>
    <name type="common">Bacillus megaterium</name>
    <dbReference type="NCBI Taxonomy" id="1348623"/>
    <lineage>
        <taxon>Bacteria</taxon>
        <taxon>Bacillati</taxon>
        <taxon>Bacillota</taxon>
        <taxon>Bacilli</taxon>
        <taxon>Bacillales</taxon>
        <taxon>Bacillaceae</taxon>
        <taxon>Priestia</taxon>
    </lineage>
</organism>
<accession>A0A0B6AJW5</accession>
<evidence type="ECO:0000259" key="7">
    <source>
        <dbReference type="Pfam" id="PF02776"/>
    </source>
</evidence>
<dbReference type="InterPro" id="IPR045229">
    <property type="entry name" value="TPP_enz"/>
</dbReference>
<dbReference type="InterPro" id="IPR011766">
    <property type="entry name" value="TPP_enzyme_TPP-bd"/>
</dbReference>
<evidence type="ECO:0000259" key="5">
    <source>
        <dbReference type="Pfam" id="PF00205"/>
    </source>
</evidence>
<dbReference type="HOGENOM" id="CLU_013748_3_1_9"/>
<dbReference type="InterPro" id="IPR029035">
    <property type="entry name" value="DHS-like_NAD/FAD-binding_dom"/>
</dbReference>
<dbReference type="GO" id="GO:0050660">
    <property type="term" value="F:flavin adenine dinucleotide binding"/>
    <property type="evidence" value="ECO:0007669"/>
    <property type="project" value="TreeGrafter"/>
</dbReference>
<dbReference type="CDD" id="cd07035">
    <property type="entry name" value="TPP_PYR_POX_like"/>
    <property type="match status" value="1"/>
</dbReference>
<dbReference type="KEGG" id="bmeg:BG04_5979"/>
<dbReference type="SUPFAM" id="SSF52467">
    <property type="entry name" value="DHS-like NAD/FAD-binding domain"/>
    <property type="match status" value="1"/>
</dbReference>
<dbReference type="InterPro" id="IPR000399">
    <property type="entry name" value="TPP-bd_CS"/>
</dbReference>
<dbReference type="PANTHER" id="PTHR18968:SF13">
    <property type="entry name" value="ACETOLACTATE SYNTHASE CATALYTIC SUBUNIT, MITOCHONDRIAL"/>
    <property type="match status" value="1"/>
</dbReference>
<protein>
    <submittedName>
        <fullName evidence="8">Thiamine pyrophosphate enzyme, central domain protein</fullName>
    </submittedName>
</protein>
<dbReference type="GO" id="GO:0009099">
    <property type="term" value="P:L-valine biosynthetic process"/>
    <property type="evidence" value="ECO:0007669"/>
    <property type="project" value="TreeGrafter"/>
</dbReference>
<feature type="domain" description="Thiamine pyrophosphate enzyme TPP-binding" evidence="6">
    <location>
        <begin position="390"/>
        <end position="536"/>
    </location>
</feature>
<dbReference type="Proteomes" id="UP000031829">
    <property type="component" value="Plasmid pBMV_1"/>
</dbReference>
<evidence type="ECO:0000256" key="4">
    <source>
        <dbReference type="RuleBase" id="RU362132"/>
    </source>
</evidence>
<dbReference type="Gene3D" id="3.40.50.970">
    <property type="match status" value="2"/>
</dbReference>
<feature type="domain" description="Thiamine pyrophosphate enzyme central" evidence="5">
    <location>
        <begin position="191"/>
        <end position="327"/>
    </location>
</feature>
<dbReference type="GO" id="GO:0005948">
    <property type="term" value="C:acetolactate synthase complex"/>
    <property type="evidence" value="ECO:0007669"/>
    <property type="project" value="TreeGrafter"/>
</dbReference>
<evidence type="ECO:0000313" key="8">
    <source>
        <dbReference type="EMBL" id="AJI20099.1"/>
    </source>
</evidence>
<comment type="cofactor">
    <cofactor evidence="1">
        <name>thiamine diphosphate</name>
        <dbReference type="ChEBI" id="CHEBI:58937"/>
    </cofactor>
</comment>
<dbReference type="AlphaFoldDB" id="A0A0B6AJW5"/>
<dbReference type="GO" id="GO:0009097">
    <property type="term" value="P:isoleucine biosynthetic process"/>
    <property type="evidence" value="ECO:0007669"/>
    <property type="project" value="TreeGrafter"/>
</dbReference>